<comment type="caution">
    <text evidence="7">The sequence shown here is derived from an EMBL/GenBank/DDBJ whole genome shotgun (WGS) entry which is preliminary data.</text>
</comment>
<dbReference type="EC" id="7.1.2.2" evidence="1"/>
<keyword evidence="8" id="KW-1185">Reference proteome</keyword>
<dbReference type="GO" id="GO:0042776">
    <property type="term" value="P:proton motive force-driven mitochondrial ATP synthesis"/>
    <property type="evidence" value="ECO:0007669"/>
    <property type="project" value="TreeGrafter"/>
</dbReference>
<dbReference type="PANTHER" id="PTHR15184">
    <property type="entry name" value="ATP SYNTHASE"/>
    <property type="match status" value="1"/>
</dbReference>
<dbReference type="PANTHER" id="PTHR15184:SF85">
    <property type="entry name" value="ATP SYNTHASE SUBUNIT BETA, MITOCHONDRIAL"/>
    <property type="match status" value="1"/>
</dbReference>
<accession>A0A835IYT4</accession>
<keyword evidence="2" id="KW-0813">Transport</keyword>
<dbReference type="InterPro" id="IPR027417">
    <property type="entry name" value="P-loop_NTPase"/>
</dbReference>
<protein>
    <recommendedName>
        <fullName evidence="1">H(+)-transporting two-sector ATPase</fullName>
        <ecNumber evidence="1">7.1.2.2</ecNumber>
    </recommendedName>
</protein>
<feature type="non-terminal residue" evidence="7">
    <location>
        <position position="96"/>
    </location>
</feature>
<gene>
    <name evidence="7" type="ORF">IFM89_027791</name>
</gene>
<evidence type="ECO:0000256" key="2">
    <source>
        <dbReference type="ARBA" id="ARBA00022448"/>
    </source>
</evidence>
<dbReference type="SUPFAM" id="SSF52540">
    <property type="entry name" value="P-loop containing nucleoside triphosphate hydrolases"/>
    <property type="match status" value="1"/>
</dbReference>
<evidence type="ECO:0000256" key="5">
    <source>
        <dbReference type="ARBA" id="ARBA00022840"/>
    </source>
</evidence>
<keyword evidence="3" id="KW-0547">Nucleotide-binding</keyword>
<reference evidence="7 8" key="1">
    <citation type="submission" date="2020-10" db="EMBL/GenBank/DDBJ databases">
        <title>The Coptis chinensis genome and diversification of protoberbering-type alkaloids.</title>
        <authorList>
            <person name="Wang B."/>
            <person name="Shu S."/>
            <person name="Song C."/>
            <person name="Liu Y."/>
        </authorList>
    </citation>
    <scope>NUCLEOTIDE SEQUENCE [LARGE SCALE GENOMIC DNA]</scope>
    <source>
        <strain evidence="7">HL-2020</strain>
        <tissue evidence="7">Leaf</tissue>
    </source>
</reference>
<dbReference type="AlphaFoldDB" id="A0A835IYT4"/>
<organism evidence="7 8">
    <name type="scientific">Coptis chinensis</name>
    <dbReference type="NCBI Taxonomy" id="261450"/>
    <lineage>
        <taxon>Eukaryota</taxon>
        <taxon>Viridiplantae</taxon>
        <taxon>Streptophyta</taxon>
        <taxon>Embryophyta</taxon>
        <taxon>Tracheophyta</taxon>
        <taxon>Spermatophyta</taxon>
        <taxon>Magnoliopsida</taxon>
        <taxon>Ranunculales</taxon>
        <taxon>Ranunculaceae</taxon>
        <taxon>Coptidoideae</taxon>
        <taxon>Coptis</taxon>
    </lineage>
</organism>
<sequence>TIAMDGTEGLVRGQRLLNTGSPITGGYLGRIINIIGEPIGHVGDIKKNFCPAHLLIIVLSWYICFGCGPRFAPYRRGGNIGLFGGVGVGKTVLIME</sequence>
<dbReference type="GO" id="GO:0046933">
    <property type="term" value="F:proton-transporting ATP synthase activity, rotational mechanism"/>
    <property type="evidence" value="ECO:0007669"/>
    <property type="project" value="TreeGrafter"/>
</dbReference>
<comment type="catalytic activity">
    <reaction evidence="6">
        <text>ATP + H2O + 4 H(+)(in) = ADP + phosphate + 5 H(+)(out)</text>
        <dbReference type="Rhea" id="RHEA:57720"/>
        <dbReference type="ChEBI" id="CHEBI:15377"/>
        <dbReference type="ChEBI" id="CHEBI:15378"/>
        <dbReference type="ChEBI" id="CHEBI:30616"/>
        <dbReference type="ChEBI" id="CHEBI:43474"/>
        <dbReference type="ChEBI" id="CHEBI:456216"/>
        <dbReference type="EC" id="7.1.2.2"/>
    </reaction>
</comment>
<evidence type="ECO:0000256" key="4">
    <source>
        <dbReference type="ARBA" id="ARBA00022781"/>
    </source>
</evidence>
<dbReference type="InterPro" id="IPR050053">
    <property type="entry name" value="ATPase_alpha/beta_chains"/>
</dbReference>
<name>A0A835IYT4_9MAGN</name>
<dbReference type="GO" id="GO:0005524">
    <property type="term" value="F:ATP binding"/>
    <property type="evidence" value="ECO:0007669"/>
    <property type="project" value="UniProtKB-KW"/>
</dbReference>
<keyword evidence="5" id="KW-0067">ATP-binding</keyword>
<proteinExistence type="predicted"/>
<evidence type="ECO:0000256" key="1">
    <source>
        <dbReference type="ARBA" id="ARBA00012473"/>
    </source>
</evidence>
<evidence type="ECO:0000256" key="6">
    <source>
        <dbReference type="ARBA" id="ARBA00048383"/>
    </source>
</evidence>
<evidence type="ECO:0000313" key="7">
    <source>
        <dbReference type="EMBL" id="KAF9625923.1"/>
    </source>
</evidence>
<dbReference type="Gene3D" id="3.40.50.300">
    <property type="entry name" value="P-loop containing nucleotide triphosphate hydrolases"/>
    <property type="match status" value="1"/>
</dbReference>
<dbReference type="OrthoDB" id="14523at2759"/>
<evidence type="ECO:0000313" key="8">
    <source>
        <dbReference type="Proteomes" id="UP000631114"/>
    </source>
</evidence>
<dbReference type="GO" id="GO:0005739">
    <property type="term" value="C:mitochondrion"/>
    <property type="evidence" value="ECO:0007669"/>
    <property type="project" value="GOC"/>
</dbReference>
<keyword evidence="4" id="KW-0406">Ion transport</keyword>
<dbReference type="EMBL" id="JADFTS010000001">
    <property type="protein sequence ID" value="KAF9625923.1"/>
    <property type="molecule type" value="Genomic_DNA"/>
</dbReference>
<keyword evidence="4" id="KW-0375">Hydrogen ion transport</keyword>
<dbReference type="Proteomes" id="UP000631114">
    <property type="component" value="Unassembled WGS sequence"/>
</dbReference>
<evidence type="ECO:0000256" key="3">
    <source>
        <dbReference type="ARBA" id="ARBA00022741"/>
    </source>
</evidence>